<proteinExistence type="predicted"/>
<dbReference type="RefSeq" id="WP_157479223.1">
    <property type="nucleotide sequence ID" value="NZ_CP046566.1"/>
</dbReference>
<dbReference type="AlphaFoldDB" id="A0A6I6GEQ3"/>
<keyword evidence="8 9" id="KW-0472">Membrane</keyword>
<evidence type="ECO:0000256" key="7">
    <source>
        <dbReference type="ARBA" id="ARBA00022989"/>
    </source>
</evidence>
<dbReference type="KEGG" id="fls:GLV81_12885"/>
<dbReference type="GO" id="GO:0016020">
    <property type="term" value="C:membrane"/>
    <property type="evidence" value="ECO:0007669"/>
    <property type="project" value="InterPro"/>
</dbReference>
<keyword evidence="7 9" id="KW-1133">Transmembrane helix</keyword>
<feature type="transmembrane region" description="Helical" evidence="9">
    <location>
        <begin position="173"/>
        <end position="196"/>
    </location>
</feature>
<evidence type="ECO:0000313" key="10">
    <source>
        <dbReference type="EMBL" id="QGW28870.1"/>
    </source>
</evidence>
<evidence type="ECO:0000313" key="11">
    <source>
        <dbReference type="Proteomes" id="UP000426027"/>
    </source>
</evidence>
<evidence type="ECO:0000256" key="3">
    <source>
        <dbReference type="ARBA" id="ARBA00022519"/>
    </source>
</evidence>
<dbReference type="GO" id="GO:0015153">
    <property type="term" value="F:rhamnose transmembrane transporter activity"/>
    <property type="evidence" value="ECO:0007669"/>
    <property type="project" value="InterPro"/>
</dbReference>
<sequence length="346" mass="36763">MEVVNGVLFHAIGASSASLCYTPEKKVKGWSWQTYWLAQAFVCWLLLPLLVAVITIPDLMLVLKEAPTAPMWQSYLLGMGYGVGGTAFGMAIRYVGFSLTYAIAVGISCVLGTLLPPFISGELGHILSGNGAGYLMSGVGLGAAGIAVCGLAGRSKEKDIEKAVQQSSSSFSLSKGLPLCLLAGVLSALYGYALSVGQPIADVAALHGAGNLQGNVIYIFANSGAFVTTALYCIYLHRKHKTIGEYSSNQGHSLTTNYLMAAITGLLWYGQFFFYGLGHTRMGKFAFSSWAIHMILLVLLSTVTGLLLKEWKQSSTKTIRLLSVAIMILIVAVLLLTEGNRIGATG</sequence>
<gene>
    <name evidence="10" type="ORF">GLV81_12885</name>
</gene>
<keyword evidence="5 9" id="KW-0812">Transmembrane</keyword>
<feature type="transmembrane region" description="Helical" evidence="9">
    <location>
        <begin position="35"/>
        <end position="54"/>
    </location>
</feature>
<evidence type="ECO:0000256" key="2">
    <source>
        <dbReference type="ARBA" id="ARBA00022475"/>
    </source>
</evidence>
<evidence type="ECO:0000256" key="4">
    <source>
        <dbReference type="ARBA" id="ARBA00022597"/>
    </source>
</evidence>
<organism evidence="10 11">
    <name type="scientific">Phnomibacter ginsenosidimutans</name>
    <dbReference type="NCBI Taxonomy" id="2676868"/>
    <lineage>
        <taxon>Bacteria</taxon>
        <taxon>Pseudomonadati</taxon>
        <taxon>Bacteroidota</taxon>
        <taxon>Chitinophagia</taxon>
        <taxon>Chitinophagales</taxon>
        <taxon>Chitinophagaceae</taxon>
        <taxon>Phnomibacter</taxon>
    </lineage>
</organism>
<dbReference type="EMBL" id="CP046566">
    <property type="protein sequence ID" value="QGW28870.1"/>
    <property type="molecule type" value="Genomic_DNA"/>
</dbReference>
<feature type="transmembrane region" description="Helical" evidence="9">
    <location>
        <begin position="74"/>
        <end position="92"/>
    </location>
</feature>
<dbReference type="Proteomes" id="UP000426027">
    <property type="component" value="Chromosome"/>
</dbReference>
<keyword evidence="4" id="KW-0762">Sugar transport</keyword>
<feature type="transmembrane region" description="Helical" evidence="9">
    <location>
        <begin position="99"/>
        <end position="119"/>
    </location>
</feature>
<feature type="transmembrane region" description="Helical" evidence="9">
    <location>
        <begin position="290"/>
        <end position="308"/>
    </location>
</feature>
<keyword evidence="3" id="KW-0997">Cell inner membrane</keyword>
<evidence type="ECO:0000256" key="1">
    <source>
        <dbReference type="ARBA" id="ARBA00022448"/>
    </source>
</evidence>
<keyword evidence="11" id="KW-1185">Reference proteome</keyword>
<accession>A0A6I6GEQ3</accession>
<evidence type="ECO:0000256" key="8">
    <source>
        <dbReference type="ARBA" id="ARBA00023136"/>
    </source>
</evidence>
<name>A0A6I6GEQ3_9BACT</name>
<feature type="transmembrane region" description="Helical" evidence="9">
    <location>
        <begin position="258"/>
        <end position="278"/>
    </location>
</feature>
<evidence type="ECO:0000256" key="5">
    <source>
        <dbReference type="ARBA" id="ARBA00022692"/>
    </source>
</evidence>
<keyword evidence="1" id="KW-0813">Transport</keyword>
<keyword evidence="6" id="KW-0769">Symport</keyword>
<feature type="transmembrane region" description="Helical" evidence="9">
    <location>
        <begin position="131"/>
        <end position="152"/>
    </location>
</feature>
<feature type="transmembrane region" description="Helical" evidence="9">
    <location>
        <begin position="216"/>
        <end position="237"/>
    </location>
</feature>
<keyword evidence="2" id="KW-1003">Cell membrane</keyword>
<evidence type="ECO:0000256" key="6">
    <source>
        <dbReference type="ARBA" id="ARBA00022847"/>
    </source>
</evidence>
<protein>
    <submittedName>
        <fullName evidence="10">Rhamnose:proton symporter</fullName>
    </submittedName>
</protein>
<feature type="transmembrane region" description="Helical" evidence="9">
    <location>
        <begin position="320"/>
        <end position="337"/>
    </location>
</feature>
<evidence type="ECO:0000256" key="9">
    <source>
        <dbReference type="SAM" id="Phobius"/>
    </source>
</evidence>
<dbReference type="GO" id="GO:0015293">
    <property type="term" value="F:symporter activity"/>
    <property type="evidence" value="ECO:0007669"/>
    <property type="project" value="UniProtKB-KW"/>
</dbReference>
<dbReference type="InterPro" id="IPR004673">
    <property type="entry name" value="L-rhamnose-proton_sym_RhaT"/>
</dbReference>
<reference evidence="10 11" key="1">
    <citation type="submission" date="2019-11" db="EMBL/GenBank/DDBJ databases">
        <authorList>
            <person name="Im W.T."/>
        </authorList>
    </citation>
    <scope>NUCLEOTIDE SEQUENCE [LARGE SCALE GENOMIC DNA]</scope>
    <source>
        <strain evidence="10 11">SB-02</strain>
    </source>
</reference>
<dbReference type="Pfam" id="PF06379">
    <property type="entry name" value="RhaT"/>
    <property type="match status" value="1"/>
</dbReference>